<dbReference type="InParanoid" id="A0A6M4HBD0"/>
<reference evidence="2 3" key="1">
    <citation type="submission" date="2020-04" db="EMBL/GenBank/DDBJ databases">
        <title>Usitatibacter rugosus gen. nov., sp. nov. and Usitatibacter palustris sp. nov., novel members of Usitatibacteraceae fam. nov. within the order Nitrosomonadales isolated from soil.</title>
        <authorList>
            <person name="Huber K.J."/>
            <person name="Neumann-Schaal M."/>
            <person name="Geppert A."/>
            <person name="Luckner M."/>
            <person name="Wanner G."/>
            <person name="Overmann J."/>
        </authorList>
    </citation>
    <scope>NUCLEOTIDE SEQUENCE [LARGE SCALE GENOMIC DNA]</scope>
    <source>
        <strain evidence="2 3">Swamp67</strain>
    </source>
</reference>
<dbReference type="RefSeq" id="WP_171164713.1">
    <property type="nucleotide sequence ID" value="NZ_CP053073.1"/>
</dbReference>
<name>A0A6M4HBD0_9PROT</name>
<keyword evidence="3" id="KW-1185">Reference proteome</keyword>
<evidence type="ECO:0008006" key="4">
    <source>
        <dbReference type="Google" id="ProtNLM"/>
    </source>
</evidence>
<gene>
    <name evidence="2" type="ORF">DSM104440_03367</name>
</gene>
<evidence type="ECO:0000256" key="1">
    <source>
        <dbReference type="SAM" id="SignalP"/>
    </source>
</evidence>
<evidence type="ECO:0000313" key="3">
    <source>
        <dbReference type="Proteomes" id="UP000503096"/>
    </source>
</evidence>
<organism evidence="2 3">
    <name type="scientific">Usitatibacter palustris</name>
    <dbReference type="NCBI Taxonomy" id="2732487"/>
    <lineage>
        <taxon>Bacteria</taxon>
        <taxon>Pseudomonadati</taxon>
        <taxon>Pseudomonadota</taxon>
        <taxon>Betaproteobacteria</taxon>
        <taxon>Nitrosomonadales</taxon>
        <taxon>Usitatibacteraceae</taxon>
        <taxon>Usitatibacter</taxon>
    </lineage>
</organism>
<sequence length="621" mass="63416">MKKFTRAARICAGLILAGHAVVAAHAQAVVEKPIGSEAESRLGPAPWFDPAFTVAPSRNKFIVVPTPVGPLNTFNYAEVVAAYNAFYNVATPSIGFTGSVATCDPGSMSLAFQQWTLTRINFLRAMAGVNGNTVLDTALNTQEQAAALIVSATGVITSAPQTTSTCWTQAGADGSATSSLALADDAIPLYMTDPGTGNEAVGHRRWILHSRKSRFGLGNAIGPANATALYVFDFQAEADAPNGIPWPPRGYVPLALFPAPFGTERQRWSFGFPNANFGSANVAVTRNGTSVPVSVISRTTNGYGDNTIVWAMPTGHVVTKGSNYAVTISGISGAPFASYSYNVMPIDPADPPPAAPAGPPRLVNASTRGQVLTGADVMIAGFIVGGPTPKTIVVTVAGPSLTAAGVPGALQNPAVTLVRASDGVVIGNNDNWQSAPNAAAIQAAGFAPAHPFEPAVMMTLPPGAYTAVVQGAPGMTGVGLVALYEVDTPDVPLINLSTRGQVLTGDSVMIAGFVVGGSGSQNVVVTVAGPSLTGQGVPGALANPRLTIVRASDGATIATNDNWQTQTNATHVAAIQDAGFAPAHANEPAVYLSLPPGAYTAVVQGVNNTTGVALVGVYRAP</sequence>
<feature type="signal peptide" evidence="1">
    <location>
        <begin position="1"/>
        <end position="26"/>
    </location>
</feature>
<proteinExistence type="predicted"/>
<evidence type="ECO:0000313" key="2">
    <source>
        <dbReference type="EMBL" id="QJR16532.1"/>
    </source>
</evidence>
<dbReference type="KEGG" id="upl:DSM104440_03367"/>
<dbReference type="AlphaFoldDB" id="A0A6M4HBD0"/>
<protein>
    <recommendedName>
        <fullName evidence="4">Cysteine-rich secretory protein family protein</fullName>
    </recommendedName>
</protein>
<dbReference type="Proteomes" id="UP000503096">
    <property type="component" value="Chromosome"/>
</dbReference>
<accession>A0A6M4HBD0</accession>
<keyword evidence="1" id="KW-0732">Signal</keyword>
<feature type="chain" id="PRO_5027007978" description="Cysteine-rich secretory protein family protein" evidence="1">
    <location>
        <begin position="27"/>
        <end position="621"/>
    </location>
</feature>
<dbReference type="EMBL" id="CP053073">
    <property type="protein sequence ID" value="QJR16532.1"/>
    <property type="molecule type" value="Genomic_DNA"/>
</dbReference>